<keyword evidence="2 7" id="KW-0645">Protease</keyword>
<evidence type="ECO:0000256" key="3">
    <source>
        <dbReference type="ARBA" id="ARBA00022729"/>
    </source>
</evidence>
<dbReference type="Proteomes" id="UP001595629">
    <property type="component" value="Unassembled WGS sequence"/>
</dbReference>
<comment type="similarity">
    <text evidence="1">Belongs to the peptidase S8 family. Furin subfamily.</text>
</comment>
<keyword evidence="3" id="KW-0732">Signal</keyword>
<dbReference type="Gene3D" id="2.150.10.10">
    <property type="entry name" value="Serralysin-like metalloprotease, C-terminal"/>
    <property type="match status" value="5"/>
</dbReference>
<dbReference type="PRINTS" id="PR00313">
    <property type="entry name" value="CABNDNGRPT"/>
</dbReference>
<evidence type="ECO:0000313" key="11">
    <source>
        <dbReference type="EMBL" id="MFC3613839.1"/>
    </source>
</evidence>
<organism evidence="11 12">
    <name type="scientific">Lutimaribacter marinistellae</name>
    <dbReference type="NCBI Taxonomy" id="1820329"/>
    <lineage>
        <taxon>Bacteria</taxon>
        <taxon>Pseudomonadati</taxon>
        <taxon>Pseudomonadota</taxon>
        <taxon>Alphaproteobacteria</taxon>
        <taxon>Rhodobacterales</taxon>
        <taxon>Roseobacteraceae</taxon>
        <taxon>Lutimaribacter</taxon>
    </lineage>
</organism>
<feature type="active site" description="Charge relay system" evidence="7">
    <location>
        <position position="83"/>
    </location>
</feature>
<feature type="domain" description="Pentraxin (PTX)" evidence="9">
    <location>
        <begin position="780"/>
        <end position="998"/>
    </location>
</feature>
<dbReference type="InterPro" id="IPR000209">
    <property type="entry name" value="Peptidase_S8/S53_dom"/>
</dbReference>
<dbReference type="PROSITE" id="PS51828">
    <property type="entry name" value="PTX_2"/>
    <property type="match status" value="1"/>
</dbReference>
<dbReference type="Pfam" id="PF01483">
    <property type="entry name" value="P_proprotein"/>
    <property type="match status" value="1"/>
</dbReference>
<proteinExistence type="inferred from homology"/>
<reference evidence="12" key="1">
    <citation type="journal article" date="2019" name="Int. J. Syst. Evol. Microbiol.">
        <title>The Global Catalogue of Microorganisms (GCM) 10K type strain sequencing project: providing services to taxonomists for standard genome sequencing and annotation.</title>
        <authorList>
            <consortium name="The Broad Institute Genomics Platform"/>
            <consortium name="The Broad Institute Genome Sequencing Center for Infectious Disease"/>
            <person name="Wu L."/>
            <person name="Ma J."/>
        </authorList>
    </citation>
    <scope>NUCLEOTIDE SEQUENCE [LARGE SCALE GENOMIC DNA]</scope>
    <source>
        <strain evidence="12">KCTC 42911</strain>
    </source>
</reference>
<keyword evidence="6" id="KW-0106">Calcium</keyword>
<evidence type="ECO:0000256" key="2">
    <source>
        <dbReference type="ARBA" id="ARBA00022670"/>
    </source>
</evidence>
<dbReference type="PROSITE" id="PS51829">
    <property type="entry name" value="P_HOMO_B"/>
    <property type="match status" value="1"/>
</dbReference>
<dbReference type="Gene3D" id="2.60.120.200">
    <property type="match status" value="1"/>
</dbReference>
<dbReference type="SUPFAM" id="SSF51120">
    <property type="entry name" value="beta-Roll"/>
    <property type="match status" value="7"/>
</dbReference>
<dbReference type="InterPro" id="IPR015500">
    <property type="entry name" value="Peptidase_S8_subtilisin-rel"/>
</dbReference>
<feature type="active site" description="Charge relay system" evidence="7">
    <location>
        <position position="46"/>
    </location>
</feature>
<dbReference type="InterPro" id="IPR008979">
    <property type="entry name" value="Galactose-bd-like_sf"/>
</dbReference>
<dbReference type="SUPFAM" id="SSF49785">
    <property type="entry name" value="Galactose-binding domain-like"/>
    <property type="match status" value="1"/>
</dbReference>
<dbReference type="InterPro" id="IPR036852">
    <property type="entry name" value="Peptidase_S8/S53_dom_sf"/>
</dbReference>
<dbReference type="PRINTS" id="PR00723">
    <property type="entry name" value="SUBTILISIN"/>
</dbReference>
<evidence type="ECO:0000256" key="4">
    <source>
        <dbReference type="ARBA" id="ARBA00022801"/>
    </source>
</evidence>
<dbReference type="Pfam" id="PF00082">
    <property type="entry name" value="Peptidase_S8"/>
    <property type="match status" value="1"/>
</dbReference>
<evidence type="ECO:0000256" key="7">
    <source>
        <dbReference type="PROSITE-ProRule" id="PRU01240"/>
    </source>
</evidence>
<dbReference type="PANTHER" id="PTHR42884:SF14">
    <property type="entry name" value="NEUROENDOCRINE CONVERTASE 1"/>
    <property type="match status" value="1"/>
</dbReference>
<comment type="caution">
    <text evidence="11">The sequence shown here is derived from an EMBL/GenBank/DDBJ whole genome shotgun (WGS) entry which is preliminary data.</text>
</comment>
<feature type="compositionally biased region" description="Acidic residues" evidence="8">
    <location>
        <begin position="1165"/>
        <end position="1177"/>
    </location>
</feature>
<dbReference type="PROSITE" id="PS00138">
    <property type="entry name" value="SUBTILASE_SER"/>
    <property type="match status" value="1"/>
</dbReference>
<keyword evidence="12" id="KW-1185">Reference proteome</keyword>
<dbReference type="Gene3D" id="2.160.20.160">
    <property type="match status" value="1"/>
</dbReference>
<dbReference type="InterPro" id="IPR011049">
    <property type="entry name" value="Serralysin-like_metalloprot_C"/>
</dbReference>
<dbReference type="InterPro" id="IPR001759">
    <property type="entry name" value="PTX_dom"/>
</dbReference>
<evidence type="ECO:0000256" key="6">
    <source>
        <dbReference type="ARBA" id="ARBA00022837"/>
    </source>
</evidence>
<dbReference type="RefSeq" id="WP_386735035.1">
    <property type="nucleotide sequence ID" value="NZ_JBHRXI010000009.1"/>
</dbReference>
<dbReference type="InterPro" id="IPR023828">
    <property type="entry name" value="Peptidase_S8_Ser-AS"/>
</dbReference>
<dbReference type="CDD" id="cd04059">
    <property type="entry name" value="Peptidases_S8_Protein_convertases_Kexins_Furin-like"/>
    <property type="match status" value="1"/>
</dbReference>
<dbReference type="PANTHER" id="PTHR42884">
    <property type="entry name" value="PROPROTEIN CONVERTASE SUBTILISIN/KEXIN-RELATED"/>
    <property type="match status" value="1"/>
</dbReference>
<dbReference type="InterPro" id="IPR034182">
    <property type="entry name" value="Kexin/furin"/>
</dbReference>
<evidence type="ECO:0000259" key="10">
    <source>
        <dbReference type="PROSITE" id="PS51829"/>
    </source>
</evidence>
<gene>
    <name evidence="11" type="ORF">ACFORG_08735</name>
</gene>
<evidence type="ECO:0000256" key="5">
    <source>
        <dbReference type="ARBA" id="ARBA00022825"/>
    </source>
</evidence>
<dbReference type="PROSITE" id="PS00330">
    <property type="entry name" value="HEMOLYSIN_CALCIUM"/>
    <property type="match status" value="1"/>
</dbReference>
<name>A0ABV7TGJ3_9RHOB</name>
<feature type="region of interest" description="Disordered" evidence="8">
    <location>
        <begin position="1147"/>
        <end position="1178"/>
    </location>
</feature>
<dbReference type="Gene3D" id="3.40.50.200">
    <property type="entry name" value="Peptidase S8/S53 domain"/>
    <property type="match status" value="1"/>
</dbReference>
<dbReference type="SUPFAM" id="SSF52743">
    <property type="entry name" value="Subtilisin-like"/>
    <property type="match status" value="1"/>
</dbReference>
<evidence type="ECO:0000256" key="8">
    <source>
        <dbReference type="SAM" id="MobiDB-lite"/>
    </source>
</evidence>
<protein>
    <submittedName>
        <fullName evidence="11">S8 family serine peptidase</fullName>
    </submittedName>
</protein>
<dbReference type="SUPFAM" id="SSF49899">
    <property type="entry name" value="Concanavalin A-like lectins/glucanases"/>
    <property type="match status" value="1"/>
</dbReference>
<feature type="non-terminal residue" evidence="11">
    <location>
        <position position="1827"/>
    </location>
</feature>
<dbReference type="Gene3D" id="2.60.120.260">
    <property type="entry name" value="Galactose-binding domain-like"/>
    <property type="match status" value="1"/>
</dbReference>
<keyword evidence="5 7" id="KW-0720">Serine protease</keyword>
<dbReference type="SMART" id="SM00159">
    <property type="entry name" value="PTX"/>
    <property type="match status" value="1"/>
</dbReference>
<feature type="compositionally biased region" description="Low complexity" evidence="8">
    <location>
        <begin position="650"/>
        <end position="665"/>
    </location>
</feature>
<dbReference type="InterPro" id="IPR022398">
    <property type="entry name" value="Peptidase_S8_His-AS"/>
</dbReference>
<feature type="active site" description="Charge relay system" evidence="7">
    <location>
        <position position="284"/>
    </location>
</feature>
<dbReference type="InterPro" id="IPR002884">
    <property type="entry name" value="P_dom"/>
</dbReference>
<feature type="region of interest" description="Disordered" evidence="8">
    <location>
        <begin position="1479"/>
        <end position="1498"/>
    </location>
</feature>
<dbReference type="InterPro" id="IPR013320">
    <property type="entry name" value="ConA-like_dom_sf"/>
</dbReference>
<keyword evidence="4 7" id="KW-0378">Hydrolase</keyword>
<dbReference type="Pfam" id="PF00354">
    <property type="entry name" value="Pentaxin"/>
    <property type="match status" value="1"/>
</dbReference>
<dbReference type="EMBL" id="JBHRXI010000009">
    <property type="protein sequence ID" value="MFC3613839.1"/>
    <property type="molecule type" value="Genomic_DNA"/>
</dbReference>
<evidence type="ECO:0000313" key="12">
    <source>
        <dbReference type="Proteomes" id="UP001595629"/>
    </source>
</evidence>
<evidence type="ECO:0000256" key="1">
    <source>
        <dbReference type="ARBA" id="ARBA00005325"/>
    </source>
</evidence>
<feature type="region of interest" description="Disordered" evidence="8">
    <location>
        <begin position="626"/>
        <end position="676"/>
    </location>
</feature>
<dbReference type="PROSITE" id="PS00137">
    <property type="entry name" value="SUBTILASE_HIS"/>
    <property type="match status" value="1"/>
</dbReference>
<feature type="domain" description="P/Homo B" evidence="10">
    <location>
        <begin position="380"/>
        <end position="537"/>
    </location>
</feature>
<dbReference type="InterPro" id="IPR018511">
    <property type="entry name" value="Hemolysin-typ_Ca-bd_CS"/>
</dbReference>
<dbReference type="Pfam" id="PF00353">
    <property type="entry name" value="HemolysinCabind"/>
    <property type="match status" value="12"/>
</dbReference>
<evidence type="ECO:0000259" key="9">
    <source>
        <dbReference type="PROSITE" id="PS51828"/>
    </source>
</evidence>
<dbReference type="InterPro" id="IPR001343">
    <property type="entry name" value="Hemolysn_Ca-bd"/>
</dbReference>
<dbReference type="PROSITE" id="PS51892">
    <property type="entry name" value="SUBTILASE"/>
    <property type="match status" value="1"/>
</dbReference>
<accession>A0ABV7TGJ3</accession>
<sequence length="1827" mass="187799">MATIPSDPRFSLQWWLRSTLPGYLDINVVDVWDDYTGGGIQVAIIDEGFDLSHADLDANFRTDIDYDYDGNDTNPDEGGADRHGTPVAGIIGAEEGNGYGGVGVAWDADLVAYNDGNLGGSVTVTTYRDAAGIGDGLGNTAGNDNGSDVLNGSFGFSSNFANIGFPGYLADVAASLSDIAAYGRGGLGMNFVKSNGNARDTNPATTAGIGMEGTTDVASTMEESISVAALRGDGYVTDYSTPGANLLISAFGDDNNNNSGVQTTDRTGAPGYNTTDFTNFNGTSAAAPIVSGVVTLMLDANPNLGWRDVQQILAYSARHVGSDVGAAANSGAAGGGGFELATQSNGSTWFWNEAENWNGGALHFSNDYGFGLVDAHAAVRMAETWEQVSTSANQQTWFIAGGFGGPTQINTAPGSNTYFGSVDRDIIIDYISVSVDFAVDDMNDMEIFLESPDGTRVQLIDNLDGLAATNQAFDAIDTGSGYWSFGTHAFRGTVIQGESDPANNGDWTVRFRDNDSSANGVFTVDDVRIDFTGREITDDQVWVFTNEYSDYASGSGHSTSFNGEVVSGLSGTFNAAAVTSNTVLDFGANTGTIDGVSISASNITRAYTGDGNDSVTGDTVTRFIHTGRGNDSIDGGSQTAGETLNGGRGNDTVNGGDGNDILIDGRSGSSEGTDTLRGDAGDDLIVASYVLGNDVYSGGTAGQDTIDTRDDSSTMNVDLSVASYTNYSALFTGFEHAITGAGGDNLTGNFKSNLLVAGRGNDMIDGQGGSDTLFGDEEPFGMLRLNDSAVTDQYAEATTFDAMPTDAFTVEWLFQSDGPVQNDTSFISYAASTSDNNEFLVFGQASGTIRVFVNGVGTDTGIVTSTVFDGDAHRMSVSVNTGAGPNGRISLYIDGVEEFRGPGAGTSVANPITPGGTFIIGQDQDTLGGGFQATQALKGKMGDIRVWSVEREQADIDADKFEQFNQIDLLDNPTLVANWQVDRDTGTFDSLTGSQSLLRQSAGSNPFEVDRYSHDGGDDDIVGGDGADLIYGGSGNDEIIAGVESNGDGIDTVFGGAGNDTIRGGFFTDVLNGEDGDDTFLITGAENIDHIDGGDGRDLLNMTGRVSYQITTIDLDSSVFTQTFVTVGTVTGSIVGVEDVVGADEEDLITGDGGANNLDGGSGDDTIDGGANDDDLDGGAGTRDVVSYASASGAVTVGIDADGNGSASGAAGNDTLANFEVIEGSASGDDLTLSRASFSSGGEGGGIFGRGGSDLLTIAAVAGGDTTVEGGAGNDTIKASAGFFVGDVDGGDDFDTFDASAQANGMNIDLESQTHEFRSFGDLSDLIDFETVIGTAGSDNITANDLTSNRIEGGSGNDTLDAGNDFVANTLHGGANDDEIIVSGFLGDELDGGVDTDTLVTSENAIFASGLVVDLGLGTVTFNGNPVATVTDFENYRHDGPGASNEDVIGSALANRVEIGGTGDNLVRGFAGDDTILAGDGDDTVEGGEGADSLDGGAGSRDMVSYASSAGLVQVSFASNYALDGDAAGDVLSGFEDLRGSEFGDQLFGDDGDNIIEGLDGVDDMNGDGGRDTLRGGAGNDLLSVGGADDLVSGEVFDGGTEEDTLVVLAFTPGIYDFRGSTLTSLEKLSMVNPGSSPSGELRAQFIADQFVDAGFEEILGGLNPSSGMAYVAEIIMEARAALDLSFLSVTGFVQPQDRIEISGEGGAEAITGSEVDDMIDGAGGDDTLEGGSGNDTIAGGSGAGDRAVFAGELDRYEVEVLREAGATPRMLLVHDTQSGDVDTIHEDVELLAFDDVTLGFGILAADAMLVRGEVLERGFGSRFGTN</sequence>